<keyword evidence="1" id="KW-0812">Transmembrane</keyword>
<feature type="transmembrane region" description="Helical" evidence="1">
    <location>
        <begin position="115"/>
        <end position="134"/>
    </location>
</feature>
<proteinExistence type="evidence at transcript level"/>
<feature type="transmembrane region" description="Helical" evidence="1">
    <location>
        <begin position="53"/>
        <end position="77"/>
    </location>
</feature>
<sequence>MDAILNRLPSVNNCCYFFLLETGCSIIGYLGVIFGIIGFIIDIVDLSAGGSKTAIGISIFQIILTVITTIASVFLVLGVKRKNGSYMGVWILTTLALILLYLIVGIIAICILLFSSFFACLIYVVLNGYFLIVVNTYRNDVETGANVNY</sequence>
<evidence type="ECO:0000256" key="1">
    <source>
        <dbReference type="SAM" id="Phobius"/>
    </source>
</evidence>
<evidence type="ECO:0000313" key="2">
    <source>
        <dbReference type="EMBL" id="BAN20344.1"/>
    </source>
</evidence>
<dbReference type="AlphaFoldDB" id="R4WD19"/>
<organism evidence="2">
    <name type="scientific">Riptortus pedestris</name>
    <name type="common">Bean bug</name>
    <dbReference type="NCBI Taxonomy" id="329032"/>
    <lineage>
        <taxon>Eukaryota</taxon>
        <taxon>Metazoa</taxon>
        <taxon>Ecdysozoa</taxon>
        <taxon>Arthropoda</taxon>
        <taxon>Hexapoda</taxon>
        <taxon>Insecta</taxon>
        <taxon>Pterygota</taxon>
        <taxon>Neoptera</taxon>
        <taxon>Paraneoptera</taxon>
        <taxon>Hemiptera</taxon>
        <taxon>Heteroptera</taxon>
        <taxon>Panheteroptera</taxon>
        <taxon>Pentatomomorpha</taxon>
        <taxon>Coreoidea</taxon>
        <taxon>Alydidae</taxon>
        <taxon>Riptortus</taxon>
    </lineage>
</organism>
<reference evidence="2" key="1">
    <citation type="journal article" date="2013" name="PLoS ONE">
        <title>Gene expression in gut symbiotic organ of stinkbug affected by extracellular bacterial symbiont.</title>
        <authorList>
            <person name="Futahashi R."/>
            <person name="Tanaka K."/>
            <person name="Tanahashi M."/>
            <person name="Nikoh N."/>
            <person name="Kikuchi Y."/>
            <person name="Lee B.L."/>
            <person name="Fukatsu T."/>
        </authorList>
    </citation>
    <scope>NUCLEOTIDE SEQUENCE</scope>
    <source>
        <tissue evidence="2">Midgut</tissue>
    </source>
</reference>
<keyword evidence="1" id="KW-1133">Transmembrane helix</keyword>
<protein>
    <submittedName>
        <fullName evidence="2">Unkown protein</fullName>
    </submittedName>
</protein>
<feature type="transmembrane region" description="Helical" evidence="1">
    <location>
        <begin position="89"/>
        <end position="109"/>
    </location>
</feature>
<name>R4WD19_RIPPE</name>
<accession>R4WD19</accession>
<feature type="transmembrane region" description="Helical" evidence="1">
    <location>
        <begin position="16"/>
        <end position="41"/>
    </location>
</feature>
<dbReference type="EMBL" id="AK417129">
    <property type="protein sequence ID" value="BAN20344.1"/>
    <property type="molecule type" value="mRNA"/>
</dbReference>
<keyword evidence="1" id="KW-0472">Membrane</keyword>